<dbReference type="FunFam" id="2.80.10.50:FF:000001">
    <property type="entry name" value="Fibroblast growth factor"/>
    <property type="match status" value="1"/>
</dbReference>
<dbReference type="Pfam" id="PF00167">
    <property type="entry name" value="FGF"/>
    <property type="match status" value="1"/>
</dbReference>
<feature type="region of interest" description="Disordered" evidence="4">
    <location>
        <begin position="1"/>
        <end position="43"/>
    </location>
</feature>
<evidence type="ECO:0000256" key="4">
    <source>
        <dbReference type="SAM" id="MobiDB-lite"/>
    </source>
</evidence>
<dbReference type="PANTHER" id="PTHR11486">
    <property type="entry name" value="FIBROBLAST GROWTH FACTOR"/>
    <property type="match status" value="1"/>
</dbReference>
<organism evidence="5 6">
    <name type="scientific">Sus scrofa</name>
    <name type="common">Pig</name>
    <dbReference type="NCBI Taxonomy" id="9823"/>
    <lineage>
        <taxon>Eukaryota</taxon>
        <taxon>Metazoa</taxon>
        <taxon>Chordata</taxon>
        <taxon>Craniata</taxon>
        <taxon>Vertebrata</taxon>
        <taxon>Euteleostomi</taxon>
        <taxon>Mammalia</taxon>
        <taxon>Eutheria</taxon>
        <taxon>Laurasiatheria</taxon>
        <taxon>Artiodactyla</taxon>
        <taxon>Suina</taxon>
        <taxon>Suidae</taxon>
        <taxon>Sus</taxon>
    </lineage>
</organism>
<dbReference type="CDD" id="cd23309">
    <property type="entry name" value="beta-trefoil_FGF11-like"/>
    <property type="match status" value="1"/>
</dbReference>
<evidence type="ECO:0000313" key="5">
    <source>
        <dbReference type="Ensembl" id="ENSSSCP00000070350.2"/>
    </source>
</evidence>
<dbReference type="PROSITE" id="PS00247">
    <property type="entry name" value="HBGF_FGF"/>
    <property type="match status" value="1"/>
</dbReference>
<dbReference type="PRINTS" id="PR00263">
    <property type="entry name" value="HBGFFGF"/>
</dbReference>
<reference evidence="5" key="2">
    <citation type="journal article" date="2020" name="Gigascience">
        <title>An improved pig reference genome sequence to enable pig genetics and genomics research.</title>
        <authorList>
            <person name="Warr A."/>
            <person name="Affara N."/>
            <person name="Aken B."/>
            <person name="Beiki H."/>
            <person name="Bickhart D.M."/>
            <person name="Billis K."/>
            <person name="Chow W."/>
            <person name="Eory L."/>
            <person name="Finlayson H.A."/>
            <person name="Flicek P."/>
            <person name="Giron C.G."/>
            <person name="Griffin D.K."/>
            <person name="Hall R."/>
            <person name="Hannum G."/>
            <person name="Hourlier T."/>
            <person name="Howe K."/>
            <person name="Hume D.A."/>
            <person name="Izuogu O."/>
            <person name="Kim K."/>
            <person name="Koren S."/>
            <person name="Liu H."/>
            <person name="Manchanda N."/>
            <person name="Martin F.J."/>
            <person name="Nonneman D.J."/>
            <person name="O'Connor R.E."/>
            <person name="Phillippy A.M."/>
            <person name="Rohrer G.A."/>
            <person name="Rosen B.D."/>
            <person name="Rund L.A."/>
            <person name="Sargent C.A."/>
            <person name="Schook L.B."/>
            <person name="Schroeder S.G."/>
            <person name="Schwartz A.S."/>
            <person name="Skinner B.M."/>
            <person name="Talbot R."/>
            <person name="Tseng E."/>
            <person name="Tuggle C.K."/>
            <person name="Watson M."/>
            <person name="Smith T.P.L."/>
            <person name="Archibald A.L."/>
        </authorList>
    </citation>
    <scope>NUCLEOTIDE SEQUENCE [LARGE SCALE GENOMIC DNA]</scope>
    <source>
        <strain evidence="5">Duroc</strain>
    </source>
</reference>
<evidence type="ECO:0000256" key="3">
    <source>
        <dbReference type="RuleBase" id="RU049442"/>
    </source>
</evidence>
<dbReference type="GO" id="GO:0022008">
    <property type="term" value="P:neurogenesis"/>
    <property type="evidence" value="ECO:0000318"/>
    <property type="project" value="GO_Central"/>
</dbReference>
<reference evidence="5" key="4">
    <citation type="submission" date="2025-09" db="UniProtKB">
        <authorList>
            <consortium name="Ensembl"/>
        </authorList>
    </citation>
    <scope>IDENTIFICATION</scope>
</reference>
<protein>
    <recommendedName>
        <fullName evidence="3">Fibroblast growth factor</fullName>
        <shortName evidence="3">FGF</shortName>
    </recommendedName>
</protein>
<evidence type="ECO:0000256" key="2">
    <source>
        <dbReference type="ARBA" id="ARBA00023030"/>
    </source>
</evidence>
<dbReference type="GO" id="GO:0005634">
    <property type="term" value="C:nucleus"/>
    <property type="evidence" value="ECO:0000318"/>
    <property type="project" value="GO_Central"/>
</dbReference>
<reference evidence="5" key="3">
    <citation type="submission" date="2025-08" db="UniProtKB">
        <authorList>
            <consortium name="Ensembl"/>
        </authorList>
    </citation>
    <scope>IDENTIFICATION</scope>
</reference>
<sequence>QPLPLPPLPPRRLVQPPGPVLTSPDQGALRRHPHSFLGSGTPSWAWGEAPLAGYREGGAWNRSQRQPSPDRQDRTEPQLKGIVTKLFCRQGFYLQANPDGSIQGTPEDTSSFTHFNLIPVGLRVVTIQSAKLGHYMAMNAEGLLYSSPHFTAECRFKECVFENYYVLYASALYRQRRSGRAWYLGLDKEGRVMKGNRVKKTKAAAHFVPKLLEVAMYREPSLHSVPETSPSSPPAP</sequence>
<dbReference type="GO" id="GO:0005737">
    <property type="term" value="C:cytoplasm"/>
    <property type="evidence" value="ECO:0000318"/>
    <property type="project" value="GO_Central"/>
</dbReference>
<feature type="compositionally biased region" description="Basic and acidic residues" evidence="4">
    <location>
        <begin position="68"/>
        <end position="77"/>
    </location>
</feature>
<accession>A0A5G2R1X5</accession>
<gene>
    <name evidence="5" type="primary">FGF11</name>
</gene>
<dbReference type="Ensembl" id="ENSSSCT00000078202.2">
    <property type="protein sequence ID" value="ENSSSCP00000070350.2"/>
    <property type="gene ID" value="ENSSSCG00000051794.2"/>
</dbReference>
<dbReference type="GeneTree" id="ENSGT00940000158058"/>
<dbReference type="AlphaFoldDB" id="A0A5G2R1X5"/>
<keyword evidence="2" id="KW-0339">Growth factor</keyword>
<dbReference type="PRINTS" id="PR00262">
    <property type="entry name" value="IL1HBGF"/>
</dbReference>
<dbReference type="Gene3D" id="2.80.10.50">
    <property type="match status" value="1"/>
</dbReference>
<dbReference type="GO" id="GO:0008083">
    <property type="term" value="F:growth factor activity"/>
    <property type="evidence" value="ECO:0007669"/>
    <property type="project" value="UniProtKB-KW"/>
</dbReference>
<dbReference type="GO" id="GO:0017080">
    <property type="term" value="F:sodium channel regulator activity"/>
    <property type="evidence" value="ECO:0000318"/>
    <property type="project" value="GO_Central"/>
</dbReference>
<evidence type="ECO:0000313" key="6">
    <source>
        <dbReference type="Proteomes" id="UP000008227"/>
    </source>
</evidence>
<dbReference type="Proteomes" id="UP000008227">
    <property type="component" value="Chromosome 12"/>
</dbReference>
<feature type="region of interest" description="Disordered" evidence="4">
    <location>
        <begin position="58"/>
        <end position="77"/>
    </location>
</feature>
<dbReference type="ExpressionAtlas" id="A0A5G2R1X5">
    <property type="expression patterns" value="baseline and differential"/>
</dbReference>
<dbReference type="Bgee" id="ENSSSCG00000051794">
    <property type="expression patterns" value="Expressed in psoas major muscle and 44 other cell types or tissues"/>
</dbReference>
<reference evidence="6" key="1">
    <citation type="submission" date="2009-11" db="EMBL/GenBank/DDBJ databases">
        <authorList>
            <consortium name="Porcine genome sequencing project"/>
        </authorList>
    </citation>
    <scope>NUCLEOTIDE SEQUENCE [LARGE SCALE GENOMIC DNA]</scope>
    <source>
        <strain evidence="6">Duroc</strain>
    </source>
</reference>
<dbReference type="SMART" id="SM00442">
    <property type="entry name" value="FGF"/>
    <property type="match status" value="1"/>
</dbReference>
<dbReference type="SUPFAM" id="SSF50353">
    <property type="entry name" value="Cytokine"/>
    <property type="match status" value="1"/>
</dbReference>
<name>A0A5G2R1X5_PIG</name>
<keyword evidence="6" id="KW-1185">Reference proteome</keyword>
<comment type="similarity">
    <text evidence="1 3">Belongs to the heparin-binding growth factors family.</text>
</comment>
<evidence type="ECO:0000256" key="1">
    <source>
        <dbReference type="ARBA" id="ARBA00007936"/>
    </source>
</evidence>
<dbReference type="InterPro" id="IPR008996">
    <property type="entry name" value="IL1/FGF"/>
</dbReference>
<dbReference type="InterPro" id="IPR002209">
    <property type="entry name" value="Fibroblast_GF_fam"/>
</dbReference>
<proteinExistence type="inferred from homology"/>
<feature type="compositionally biased region" description="Pro residues" evidence="4">
    <location>
        <begin position="1"/>
        <end position="10"/>
    </location>
</feature>